<proteinExistence type="predicted"/>
<evidence type="ECO:0000313" key="3">
    <source>
        <dbReference type="Proteomes" id="UP001174909"/>
    </source>
</evidence>
<name>A0AA35TSA9_GEOBA</name>
<evidence type="ECO:0000256" key="1">
    <source>
        <dbReference type="SAM" id="MobiDB-lite"/>
    </source>
</evidence>
<keyword evidence="3" id="KW-1185">Reference proteome</keyword>
<protein>
    <submittedName>
        <fullName evidence="2">Uncharacterized protein</fullName>
    </submittedName>
</protein>
<dbReference type="Proteomes" id="UP001174909">
    <property type="component" value="Unassembled WGS sequence"/>
</dbReference>
<comment type="caution">
    <text evidence="2">The sequence shown here is derived from an EMBL/GenBank/DDBJ whole genome shotgun (WGS) entry which is preliminary data.</text>
</comment>
<sequence length="193" mass="21978">MPPPVGPLTLYIPVIYTQEDAPKYNRKSPPSSNAEEAEPLPPVSLQEETPLDRAVGCTNTNVGTTTTMAETRRMEMWKRLRVVSGCTGGASHMSRSFFSVIGSLVPSVCCIQEAENAVARLPRTRRASSWPLQTQDNMCLSLLEVHEHRQRLLDNTHHWSCWPLQTQENMCLSLVEVHEHRQRLLDNTHHWWV</sequence>
<dbReference type="EMBL" id="CASHTH010004100">
    <property type="protein sequence ID" value="CAI8053540.1"/>
    <property type="molecule type" value="Genomic_DNA"/>
</dbReference>
<dbReference type="AlphaFoldDB" id="A0AA35TSA9"/>
<evidence type="ECO:0000313" key="2">
    <source>
        <dbReference type="EMBL" id="CAI8053540.1"/>
    </source>
</evidence>
<feature type="region of interest" description="Disordered" evidence="1">
    <location>
        <begin position="21"/>
        <end position="49"/>
    </location>
</feature>
<reference evidence="2" key="1">
    <citation type="submission" date="2023-03" db="EMBL/GenBank/DDBJ databases">
        <authorList>
            <person name="Steffen K."/>
            <person name="Cardenas P."/>
        </authorList>
    </citation>
    <scope>NUCLEOTIDE SEQUENCE</scope>
</reference>
<organism evidence="2 3">
    <name type="scientific">Geodia barretti</name>
    <name type="common">Barrett's horny sponge</name>
    <dbReference type="NCBI Taxonomy" id="519541"/>
    <lineage>
        <taxon>Eukaryota</taxon>
        <taxon>Metazoa</taxon>
        <taxon>Porifera</taxon>
        <taxon>Demospongiae</taxon>
        <taxon>Heteroscleromorpha</taxon>
        <taxon>Tetractinellida</taxon>
        <taxon>Astrophorina</taxon>
        <taxon>Geodiidae</taxon>
        <taxon>Geodia</taxon>
    </lineage>
</organism>
<accession>A0AA35TSA9</accession>
<gene>
    <name evidence="2" type="ORF">GBAR_LOCUS29278</name>
</gene>